<name>M6U931_9LEPT</name>
<dbReference type="Proteomes" id="UP000012153">
    <property type="component" value="Unassembled WGS sequence"/>
</dbReference>
<proteinExistence type="predicted"/>
<evidence type="ECO:0000313" key="1">
    <source>
        <dbReference type="EMBL" id="EMO39471.1"/>
    </source>
</evidence>
<evidence type="ECO:0000313" key="2">
    <source>
        <dbReference type="Proteomes" id="UP000012153"/>
    </source>
</evidence>
<gene>
    <name evidence="1" type="ORF">LEP1GSC186_1130</name>
</gene>
<comment type="caution">
    <text evidence="1">The sequence shown here is derived from an EMBL/GenBank/DDBJ whole genome shotgun (WGS) entry which is preliminary data.</text>
</comment>
<sequence length="39" mass="4734">MWDSISRCSKNLAKHLFMDRWKLKRLASMVARWVLDVKI</sequence>
<accession>M6U931</accession>
<dbReference type="EMBL" id="AHOP02000054">
    <property type="protein sequence ID" value="EMO39471.1"/>
    <property type="molecule type" value="Genomic_DNA"/>
</dbReference>
<protein>
    <recommendedName>
        <fullName evidence="3">Transposase DDE domain protein</fullName>
    </recommendedName>
</protein>
<evidence type="ECO:0008006" key="3">
    <source>
        <dbReference type="Google" id="ProtNLM"/>
    </source>
</evidence>
<dbReference type="AlphaFoldDB" id="M6U931"/>
<organism evidence="1 2">
    <name type="scientific">Leptospira noguchii serovar Autumnalis str. ZUN142</name>
    <dbReference type="NCBI Taxonomy" id="1085540"/>
    <lineage>
        <taxon>Bacteria</taxon>
        <taxon>Pseudomonadati</taxon>
        <taxon>Spirochaetota</taxon>
        <taxon>Spirochaetia</taxon>
        <taxon>Leptospirales</taxon>
        <taxon>Leptospiraceae</taxon>
        <taxon>Leptospira</taxon>
    </lineage>
</organism>
<reference evidence="1 2" key="1">
    <citation type="submission" date="2013-01" db="EMBL/GenBank/DDBJ databases">
        <authorList>
            <person name="Harkins D.M."/>
            <person name="Durkin A.S."/>
            <person name="Brinkac L.M."/>
            <person name="Haft D.H."/>
            <person name="Selengut J.D."/>
            <person name="Sanka R."/>
            <person name="DePew J."/>
            <person name="Purushe J."/>
            <person name="Matthias M.A."/>
            <person name="Vinetz J.M."/>
            <person name="Sutton G.G."/>
            <person name="Nierman W.C."/>
            <person name="Fouts D.E."/>
        </authorList>
    </citation>
    <scope>NUCLEOTIDE SEQUENCE [LARGE SCALE GENOMIC DNA]</scope>
    <source>
        <strain evidence="1 2">ZUN142</strain>
    </source>
</reference>